<dbReference type="AlphaFoldDB" id="A0A439CVA0"/>
<sequence>MQGEGHTPSSELTSVSLLVYRYNSVGMPEVLVRYKPSDQNPIYSTPYGDLRRGEMATDCARRIGGNSLGVDIPEDDLDLHNSTVATKDQVKIRIFTIEATPRYEEIVKLTNFRGWKYAFVALPFLHDDMFLHPDIKATKASLALFIQR</sequence>
<name>A0A439CVA0_9PEZI</name>
<gene>
    <name evidence="1" type="ORF">EKO27_g9016</name>
</gene>
<organism evidence="1 2">
    <name type="scientific">Xylaria grammica</name>
    <dbReference type="NCBI Taxonomy" id="363999"/>
    <lineage>
        <taxon>Eukaryota</taxon>
        <taxon>Fungi</taxon>
        <taxon>Dikarya</taxon>
        <taxon>Ascomycota</taxon>
        <taxon>Pezizomycotina</taxon>
        <taxon>Sordariomycetes</taxon>
        <taxon>Xylariomycetidae</taxon>
        <taxon>Xylariales</taxon>
        <taxon>Xylariaceae</taxon>
        <taxon>Xylaria</taxon>
    </lineage>
</organism>
<evidence type="ECO:0008006" key="3">
    <source>
        <dbReference type="Google" id="ProtNLM"/>
    </source>
</evidence>
<keyword evidence="2" id="KW-1185">Reference proteome</keyword>
<dbReference type="EMBL" id="RYZI01000369">
    <property type="protein sequence ID" value="RWA06086.1"/>
    <property type="molecule type" value="Genomic_DNA"/>
</dbReference>
<accession>A0A439CVA0</accession>
<comment type="caution">
    <text evidence="1">The sequence shown here is derived from an EMBL/GenBank/DDBJ whole genome shotgun (WGS) entry which is preliminary data.</text>
</comment>
<evidence type="ECO:0000313" key="1">
    <source>
        <dbReference type="EMBL" id="RWA06086.1"/>
    </source>
</evidence>
<reference evidence="1 2" key="1">
    <citation type="submission" date="2018-12" db="EMBL/GenBank/DDBJ databases">
        <title>Draft genome sequence of Xylaria grammica IHI A82.</title>
        <authorList>
            <person name="Buettner E."/>
            <person name="Kellner H."/>
        </authorList>
    </citation>
    <scope>NUCLEOTIDE SEQUENCE [LARGE SCALE GENOMIC DNA]</scope>
    <source>
        <strain evidence="1 2">IHI A82</strain>
    </source>
</reference>
<evidence type="ECO:0000313" key="2">
    <source>
        <dbReference type="Proteomes" id="UP000286045"/>
    </source>
</evidence>
<dbReference type="Proteomes" id="UP000286045">
    <property type="component" value="Unassembled WGS sequence"/>
</dbReference>
<proteinExistence type="predicted"/>
<protein>
    <recommendedName>
        <fullName evidence="3">Nudix hydrolase domain-containing protein</fullName>
    </recommendedName>
</protein>